<dbReference type="Gene3D" id="2.170.120.30">
    <property type="match status" value="2"/>
</dbReference>
<protein>
    <submittedName>
        <fullName evidence="2">YbbR domain-containing protein</fullName>
    </submittedName>
</protein>
<keyword evidence="1" id="KW-1133">Transmembrane helix</keyword>
<dbReference type="PANTHER" id="PTHR37804:SF1">
    <property type="entry name" value="CDAA REGULATORY PROTEIN CDAR"/>
    <property type="match status" value="1"/>
</dbReference>
<dbReference type="Proteomes" id="UP001179280">
    <property type="component" value="Unassembled WGS sequence"/>
</dbReference>
<comment type="caution">
    <text evidence="2">The sequence shown here is derived from an EMBL/GenBank/DDBJ whole genome shotgun (WGS) entry which is preliminary data.</text>
</comment>
<dbReference type="InterPro" id="IPR012505">
    <property type="entry name" value="YbbR"/>
</dbReference>
<keyword evidence="1" id="KW-0812">Transmembrane</keyword>
<dbReference type="EMBL" id="JAFBCV010000007">
    <property type="protein sequence ID" value="MBM7839339.1"/>
    <property type="molecule type" value="Genomic_DNA"/>
</dbReference>
<gene>
    <name evidence="2" type="ORF">JOC54_002610</name>
</gene>
<evidence type="ECO:0000313" key="2">
    <source>
        <dbReference type="EMBL" id="MBM7839339.1"/>
    </source>
</evidence>
<dbReference type="RefSeq" id="WP_204466604.1">
    <property type="nucleotide sequence ID" value="NZ_JAFBCV010000007.1"/>
</dbReference>
<evidence type="ECO:0000256" key="1">
    <source>
        <dbReference type="SAM" id="Phobius"/>
    </source>
</evidence>
<keyword evidence="1" id="KW-0472">Membrane</keyword>
<dbReference type="PANTHER" id="PTHR37804">
    <property type="entry name" value="CDAA REGULATORY PROTEIN CDAR"/>
    <property type="match status" value="1"/>
</dbReference>
<evidence type="ECO:0000313" key="3">
    <source>
        <dbReference type="Proteomes" id="UP001179280"/>
    </source>
</evidence>
<feature type="transmembrane region" description="Helical" evidence="1">
    <location>
        <begin position="7"/>
        <end position="26"/>
    </location>
</feature>
<sequence length="408" mass="45013">MDKMLNSIWFIRILAFFIALMLFIMVSQNNMGSHSILPEVPTGNYLIEDEPLTVLYDEERFELVDQQEAVNVQLQGSQVSISLFQIASNRSTEVFVDATEIDTAGEHMLAVNTRNFPSDLSVTVQPQVVRIELEERQTASYPVLVELENAEAVSDEQSVGSAIVAPLNVEVTANRETIEAIEEVKVFVDLTDATETIEEDFPVHFYDETGQKMDVQAEPNFVSVTVPITSPNKLVPVKMMRENQMPDGLSIDDVTISPNDVTVYGSKADLETIEFVESEPIDLSEIEDSGETTVSLMVPDGAERIDPDEVTVTFTVGDEEEVVLDSVPIEMVGRESGVAFADGAPRSVSVRAFGSESRLDGLMVEDLSVQVDASGSYDGEQVLPLSVTGPSHIRFELEEEETTLRFTE</sequence>
<name>A0ABS2SV42_9BACI</name>
<dbReference type="Pfam" id="PF07949">
    <property type="entry name" value="YbbR"/>
    <property type="match status" value="2"/>
</dbReference>
<proteinExistence type="predicted"/>
<accession>A0ABS2SV42</accession>
<keyword evidence="3" id="KW-1185">Reference proteome</keyword>
<dbReference type="Gene3D" id="2.170.120.40">
    <property type="entry name" value="YbbR-like domain"/>
    <property type="match status" value="2"/>
</dbReference>
<organism evidence="2 3">
    <name type="scientific">Shouchella xiaoxiensis</name>
    <dbReference type="NCBI Taxonomy" id="766895"/>
    <lineage>
        <taxon>Bacteria</taxon>
        <taxon>Bacillati</taxon>
        <taxon>Bacillota</taxon>
        <taxon>Bacilli</taxon>
        <taxon>Bacillales</taxon>
        <taxon>Bacillaceae</taxon>
        <taxon>Shouchella</taxon>
    </lineage>
</organism>
<reference evidence="2" key="1">
    <citation type="submission" date="2021-01" db="EMBL/GenBank/DDBJ databases">
        <title>Genomic Encyclopedia of Type Strains, Phase IV (KMG-IV): sequencing the most valuable type-strain genomes for metagenomic binning, comparative biology and taxonomic classification.</title>
        <authorList>
            <person name="Goeker M."/>
        </authorList>
    </citation>
    <scope>NUCLEOTIDE SEQUENCE</scope>
    <source>
        <strain evidence="2">DSM 21943</strain>
    </source>
</reference>
<dbReference type="InterPro" id="IPR053154">
    <property type="entry name" value="c-di-AMP_regulator"/>
</dbReference>